<organism evidence="12">
    <name type="scientific">Scylla olivacea</name>
    <name type="common">Orange mud crab</name>
    <name type="synonym">Cancer olivacea</name>
    <dbReference type="NCBI Taxonomy" id="85551"/>
    <lineage>
        <taxon>Eukaryota</taxon>
        <taxon>Metazoa</taxon>
        <taxon>Ecdysozoa</taxon>
        <taxon>Arthropoda</taxon>
        <taxon>Crustacea</taxon>
        <taxon>Multicrustacea</taxon>
        <taxon>Malacostraca</taxon>
        <taxon>Eumalacostraca</taxon>
        <taxon>Eucarida</taxon>
        <taxon>Decapoda</taxon>
        <taxon>Pleocyemata</taxon>
        <taxon>Brachyura</taxon>
        <taxon>Eubrachyura</taxon>
        <taxon>Portunoidea</taxon>
        <taxon>Portunidae</taxon>
        <taxon>Portuninae</taxon>
        <taxon>Scylla</taxon>
    </lineage>
</organism>
<evidence type="ECO:0000256" key="7">
    <source>
        <dbReference type="ARBA" id="ARBA00023273"/>
    </source>
</evidence>
<evidence type="ECO:0000256" key="9">
    <source>
        <dbReference type="ARBA" id="ARBA00073483"/>
    </source>
</evidence>
<dbReference type="InterPro" id="IPR016024">
    <property type="entry name" value="ARM-type_fold"/>
</dbReference>
<dbReference type="Gene3D" id="2.130.10.10">
    <property type="entry name" value="YVTN repeat-like/Quinoprotein amine dehydrogenase"/>
    <property type="match status" value="2"/>
</dbReference>
<evidence type="ECO:0000256" key="1">
    <source>
        <dbReference type="ARBA" id="ARBA00004138"/>
    </source>
</evidence>
<evidence type="ECO:0000256" key="8">
    <source>
        <dbReference type="ARBA" id="ARBA00038130"/>
    </source>
</evidence>
<keyword evidence="2" id="KW-0217">Developmental protein</keyword>
<dbReference type="GO" id="GO:0036064">
    <property type="term" value="C:ciliary basal body"/>
    <property type="evidence" value="ECO:0007669"/>
    <property type="project" value="TreeGrafter"/>
</dbReference>
<dbReference type="FunFam" id="1.25.40.470:FF:000012">
    <property type="entry name" value="intraflagellar transport protein 172 homolog"/>
    <property type="match status" value="1"/>
</dbReference>
<proteinExistence type="inferred from homology"/>
<evidence type="ECO:0000256" key="3">
    <source>
        <dbReference type="ARBA" id="ARBA00022574"/>
    </source>
</evidence>
<keyword evidence="6" id="KW-0969">Cilium</keyword>
<dbReference type="InterPro" id="IPR001680">
    <property type="entry name" value="WD40_rpt"/>
</dbReference>
<comment type="similarity">
    <text evidence="8">Belongs to the IFT172 family.</text>
</comment>
<accession>A0A0N7ZA85</accession>
<evidence type="ECO:0000259" key="11">
    <source>
        <dbReference type="Pfam" id="PF24762"/>
    </source>
</evidence>
<dbReference type="SUPFAM" id="SSF48371">
    <property type="entry name" value="ARM repeat"/>
    <property type="match status" value="1"/>
</dbReference>
<dbReference type="SMART" id="SM00320">
    <property type="entry name" value="WD40"/>
    <property type="match status" value="6"/>
</dbReference>
<comment type="subcellular location">
    <subcellularLocation>
        <location evidence="1">Cell projection</location>
        <location evidence="1">Cilium</location>
    </subcellularLocation>
</comment>
<dbReference type="EMBL" id="GDRN01103056">
    <property type="protein sequence ID" value="JAI58144.1"/>
    <property type="molecule type" value="Transcribed_RNA"/>
</dbReference>
<evidence type="ECO:0000313" key="12">
    <source>
        <dbReference type="EMBL" id="JAI58144.1"/>
    </source>
</evidence>
<evidence type="ECO:0000256" key="6">
    <source>
        <dbReference type="ARBA" id="ARBA00023069"/>
    </source>
</evidence>
<keyword evidence="7" id="KW-0966">Cell projection</keyword>
<evidence type="ECO:0000256" key="5">
    <source>
        <dbReference type="ARBA" id="ARBA00022803"/>
    </source>
</evidence>
<keyword evidence="3" id="KW-0853">WD repeat</keyword>
<dbReference type="FunFam" id="1.25.40.470:FF:000008">
    <property type="entry name" value="Intraflagellar transport protein 172 homolog"/>
    <property type="match status" value="1"/>
</dbReference>
<name>A0A0N7ZA85_SCYOL</name>
<dbReference type="InterPro" id="IPR011990">
    <property type="entry name" value="TPR-like_helical_dom_sf"/>
</dbReference>
<feature type="domain" description="IFT80/172/WDR35 TPR" evidence="10">
    <location>
        <begin position="632"/>
        <end position="768"/>
    </location>
</feature>
<dbReference type="InterPro" id="IPR036322">
    <property type="entry name" value="WD40_repeat_dom_sf"/>
</dbReference>
<keyword evidence="5" id="KW-0802">TPR repeat</keyword>
<dbReference type="SUPFAM" id="SSF50978">
    <property type="entry name" value="WD40 repeat-like"/>
    <property type="match status" value="2"/>
</dbReference>
<dbReference type="Gene3D" id="1.25.40.470">
    <property type="match status" value="3"/>
</dbReference>
<dbReference type="GO" id="GO:0005930">
    <property type="term" value="C:axoneme"/>
    <property type="evidence" value="ECO:0007669"/>
    <property type="project" value="TreeGrafter"/>
</dbReference>
<protein>
    <recommendedName>
        <fullName evidence="9">Intraflagellar transport protein 172 homolog</fullName>
    </recommendedName>
</protein>
<dbReference type="Pfam" id="PF23387">
    <property type="entry name" value="TPR_IFT80_172"/>
    <property type="match status" value="1"/>
</dbReference>
<dbReference type="Pfam" id="PF24762">
    <property type="entry name" value="TPR_IF140-IFT172"/>
    <property type="match status" value="1"/>
</dbReference>
<dbReference type="InterPro" id="IPR015943">
    <property type="entry name" value="WD40/YVTN_repeat-like_dom_sf"/>
</dbReference>
<dbReference type="GO" id="GO:0030992">
    <property type="term" value="C:intraciliary transport particle B"/>
    <property type="evidence" value="ECO:0007669"/>
    <property type="project" value="TreeGrafter"/>
</dbReference>
<keyword evidence="4" id="KW-0677">Repeat</keyword>
<evidence type="ECO:0000256" key="2">
    <source>
        <dbReference type="ARBA" id="ARBA00022473"/>
    </source>
</evidence>
<dbReference type="InterPro" id="IPR056168">
    <property type="entry name" value="TPR_IF140/IFT172/WDR19"/>
</dbReference>
<dbReference type="PANTHER" id="PTHR15722:SF2">
    <property type="entry name" value="INTRAFLAGELLAR TRANSPORT PROTEIN 172 HOMOLOG"/>
    <property type="match status" value="1"/>
</dbReference>
<evidence type="ECO:0000256" key="4">
    <source>
        <dbReference type="ARBA" id="ARBA00022737"/>
    </source>
</evidence>
<evidence type="ECO:0000259" key="10">
    <source>
        <dbReference type="Pfam" id="PF23387"/>
    </source>
</evidence>
<dbReference type="PANTHER" id="PTHR15722">
    <property type="entry name" value="IFT140/172-RELATED"/>
    <property type="match status" value="1"/>
</dbReference>
<dbReference type="Gene3D" id="1.25.40.10">
    <property type="entry name" value="Tetratricopeptide repeat domain"/>
    <property type="match status" value="1"/>
</dbReference>
<reference evidence="12" key="1">
    <citation type="submission" date="2015-09" db="EMBL/GenBank/DDBJ databases">
        <title>Scylla olivacea transcriptome.</title>
        <authorList>
            <person name="Ikhwanuddin M."/>
        </authorList>
    </citation>
    <scope>NUCLEOTIDE SEQUENCE</scope>
</reference>
<sequence>MNIKHLKNILPPQDGAAKITALAWSPNNVKLAVATAERVVLLFDEQGERRDKFSTKPADPKYGKKSYLVKAIAFSPDSTKIAIGQTDNIIYVYKIGEDWGEKKVICNKFVQSSQVTCLAWPFEGPIVFGLVEGKVRAANVKTNKSQTLFQTDSYVVSVTPNLRGTAFLSGHADGSIVRFYVADDPYPEPQGKIISHPVPPYTVAWSSSSIIVAGSDKRVVMYSKMGKVHQQFDFSRDASEREFSSIVTSPSGQALIVGSYNRLRIFDFNTSRGLWEDRGTREFDGIYTITSLAWKRDGSRLVCGTLCGAVEIFDSVLRRSVWKNKWEMTYVGPSQVLVKPLAGSGPFGSRGVILRSQYGFEIHDVRIMGKDRYLVARTNETLLLGDLHRNLLSEVHWTMEPGTEKFYFDNENVCMIFSAGELSLVEYGNNDLLGSVRTEFMNPHLISVRLNERRQRGVDDNKKMAYLLDLKTICIVDLTYGLTLGQVTHDSHIDWLELNETGSQLLFRDKRLRLLLVNVASLNKSTILNYSTFVQWVPGSDVVVAQSREQLCVWYNIDTPERVTTFHIKGEVTDVERVDGRTEVIVQDGVQELSYALDEGLIEFGTAVDDGDYLRAMNYLETLPLTAEAETMWRTLGRLTLEGRHLYIAERCFAALGEVSKVRYLQGINQIRELVQEQTGEEGMEHYEVQARLAILEQQFKTAESIYLDNNQLDAAMEMYQDLHKWDEAVQLAEIKGHPDVESLRRAHTQWLLDTNQEERAGQLKEAEGDFSAAINMYLKAGMPAKASRLATSVTELREDPEMISRIATALLKADLFEQAGELHEKVGQPQKALESYRKGHAYSRAVELARHMFPSEVVQLEEEWGNELLANKQADAAISHFIEAGRTVKALEAAIAARQWKKAMHIIEVIDDETALKPHLMKLGQHFASLNELQRAEYFYLKAGMYNEAITMYNQAGEWERAHQLASKYMGADKVAVMYVNQAQVLEEQGKFREAEKLYISVHEPDLAITMYKKQRQFDQMMRLVKEYHADLVQSTHLHLASQLEQEGNYHDAEKHYIAAEDWKAAVNMYRGVDMWEEAYRVAKQQGGASAGKQVAFLWARTLRGDAAVKLLNKFGLLEQCIDYACESMQFEFAFELSRIAMKQKLSEIHYKYAMALEDDGKYREAEAEFIQANKPKEAVLMYVHAQDWESAQRVAEAHDPDSVGDVLVGQAKVSFNERDYHRAEALLLRAQRPELAVKFYRDSNQWTEALRVCKEYLPHKLSALQDEYDRTVLSKGSQDAQGLLRQARQWEESGEYGRAVDCYLKVTPGMSNDANLLEKAWSKAGELAVKFLPEDKADNVARMLGPRLLEIKRYTAAAQMFLAGDLVKEAIDAFITGHEWSKAKKVASEFDPRYESYVDSAYKDFLKTEGKAEALADVDLTGALDMYVESGQWSRALETAASHGPQLLHKYLARYASSLIKDGHAVKALALYKQYGAPPFAQNFNIYRRLVLDLLSLHHLCAPQAYHTWADLRDILLSLVDNLRQHEDTDGVLAEFELLLLLAHYLAARSAYMATPQLENLSAKVSVSVLRYTHILPADKAFYEAGMACKEVGWKNMAFVFLNRFLDLCEAIEEGSLDSLDHTDFIDTDIPYEIPLPDTLSIPEPLREEAKEWVLAVSMDQQVEQVLPMDERMVYEASLMGNDGASYPPCVISGYPVIRNRLDLKRGQAANKEDWNKLVMATKMASTPECQDVLKFITAWCGGLPTMGYNFQ</sequence>
<dbReference type="FunFam" id="2.130.10.10:FF:002910">
    <property type="entry name" value="Predicted protein"/>
    <property type="match status" value="1"/>
</dbReference>
<dbReference type="InterPro" id="IPR056157">
    <property type="entry name" value="TPR_IFT80_172_dom"/>
</dbReference>
<dbReference type="FunFam" id="1.25.40.470:FF:000013">
    <property type="entry name" value="intraflagellar transport protein 172 homolog"/>
    <property type="match status" value="1"/>
</dbReference>
<feature type="domain" description="IF140/IFT172/WDR19 TPR" evidence="11">
    <location>
        <begin position="969"/>
        <end position="1225"/>
    </location>
</feature>
<dbReference type="GO" id="GO:0042073">
    <property type="term" value="P:intraciliary transport"/>
    <property type="evidence" value="ECO:0007669"/>
    <property type="project" value="TreeGrafter"/>
</dbReference>